<feature type="domain" description="Imelysin-like" evidence="3">
    <location>
        <begin position="60"/>
        <end position="364"/>
    </location>
</feature>
<dbReference type="Proteomes" id="UP000297762">
    <property type="component" value="Unassembled WGS sequence"/>
</dbReference>
<dbReference type="Pfam" id="PF09375">
    <property type="entry name" value="Peptidase_M75"/>
    <property type="match status" value="1"/>
</dbReference>
<dbReference type="EMBL" id="RQGF01000028">
    <property type="protein sequence ID" value="TGL60635.1"/>
    <property type="molecule type" value="Genomic_DNA"/>
</dbReference>
<keyword evidence="5" id="KW-1185">Reference proteome</keyword>
<dbReference type="InterPro" id="IPR038352">
    <property type="entry name" value="Imelysin_sf"/>
</dbReference>
<dbReference type="RefSeq" id="WP_135649807.1">
    <property type="nucleotide sequence ID" value="NZ_RQGF01000028.1"/>
</dbReference>
<comment type="subcellular location">
    <subcellularLocation>
        <location evidence="1">Cell envelope</location>
    </subcellularLocation>
</comment>
<protein>
    <submittedName>
        <fullName evidence="4">Imelysin</fullName>
    </submittedName>
</protein>
<comment type="caution">
    <text evidence="4">The sequence shown here is derived from an EMBL/GenBank/DDBJ whole genome shotgun (WGS) entry which is preliminary data.</text>
</comment>
<dbReference type="InterPro" id="IPR018976">
    <property type="entry name" value="Imelysin-like"/>
</dbReference>
<sequence>MSFKEKQKHYKTIILSGIFSIFTLVGCDGGSSNNLGALAFLFNSGADYTKVLKYSGTKVILPALENLAADTVVLETKANAYYTTQNTTTLGELQDAWKTARISLKRVEPFYFGPASFPSAKNYYTKLDAFETISARPLWTHVNKVITNTAAPCATTNPVTSTALSQCSVIYKGFEALEMLIFSSGGDANNPGDSTAINTANAPSSRRLEYLKSLAQLIRQDAESLRAIWDPAEGNFLGNFVAGNGSYFTNQGAAFDTYVQSLGNILYQIWDPKLGGPACLTPGCISNSIANPKATEATFSRDAYQGLFDSIEGFEAGYLGNIADTDSHTISKMVEAQNPQLDTDIKAAITALKAAINTSNDLYDQIQNGTTSINNNVKPIYDIATPLKENFNVDAFSVLGVPSLPPTADGD</sequence>
<evidence type="ECO:0000256" key="1">
    <source>
        <dbReference type="ARBA" id="ARBA00004196"/>
    </source>
</evidence>
<dbReference type="OrthoDB" id="340549at2"/>
<name>A0A4R9K7I4_9LEPT</name>
<accession>A0A4R9K7I4</accession>
<dbReference type="Gene3D" id="1.20.1420.20">
    <property type="entry name" value="M75 peptidase, HXXE motif"/>
    <property type="match status" value="1"/>
</dbReference>
<dbReference type="CDD" id="cd14659">
    <property type="entry name" value="Imelysin-like_IPPA"/>
    <property type="match status" value="1"/>
</dbReference>
<evidence type="ECO:0000313" key="4">
    <source>
        <dbReference type="EMBL" id="TGL60635.1"/>
    </source>
</evidence>
<gene>
    <name evidence="4" type="ORF">EHQ64_12460</name>
</gene>
<dbReference type="GO" id="GO:0030313">
    <property type="term" value="C:cell envelope"/>
    <property type="evidence" value="ECO:0007669"/>
    <property type="project" value="UniProtKB-SubCell"/>
</dbReference>
<evidence type="ECO:0000259" key="3">
    <source>
        <dbReference type="Pfam" id="PF09375"/>
    </source>
</evidence>
<evidence type="ECO:0000313" key="5">
    <source>
        <dbReference type="Proteomes" id="UP000297762"/>
    </source>
</evidence>
<dbReference type="AlphaFoldDB" id="A0A4R9K7I4"/>
<dbReference type="PROSITE" id="PS51257">
    <property type="entry name" value="PROKAR_LIPOPROTEIN"/>
    <property type="match status" value="1"/>
</dbReference>
<evidence type="ECO:0000256" key="2">
    <source>
        <dbReference type="ARBA" id="ARBA00022729"/>
    </source>
</evidence>
<organism evidence="4 5">
    <name type="scientific">Leptospira sarikeiensis</name>
    <dbReference type="NCBI Taxonomy" id="2484943"/>
    <lineage>
        <taxon>Bacteria</taxon>
        <taxon>Pseudomonadati</taxon>
        <taxon>Spirochaetota</taxon>
        <taxon>Spirochaetia</taxon>
        <taxon>Leptospirales</taxon>
        <taxon>Leptospiraceae</taxon>
        <taxon>Leptospira</taxon>
    </lineage>
</organism>
<keyword evidence="2" id="KW-0732">Signal</keyword>
<dbReference type="InterPro" id="IPR034984">
    <property type="entry name" value="Imelysin-like_IPPA"/>
</dbReference>
<reference evidence="4" key="1">
    <citation type="journal article" date="2019" name="PLoS Negl. Trop. Dis.">
        <title>Revisiting the worldwide diversity of Leptospira species in the environment.</title>
        <authorList>
            <person name="Vincent A.T."/>
            <person name="Schiettekatte O."/>
            <person name="Bourhy P."/>
            <person name="Veyrier F.J."/>
            <person name="Picardeau M."/>
        </authorList>
    </citation>
    <scope>NUCLEOTIDE SEQUENCE [LARGE SCALE GENOMIC DNA]</scope>
    <source>
        <strain evidence="4">201702455</strain>
    </source>
</reference>
<proteinExistence type="predicted"/>